<accession>A0A841DWK4</accession>
<gene>
    <name evidence="1" type="ORF">HDA44_004471</name>
</gene>
<dbReference type="EMBL" id="JACHNF010000001">
    <property type="protein sequence ID" value="MBB5981130.1"/>
    <property type="molecule type" value="Genomic_DNA"/>
</dbReference>
<dbReference type="Gene3D" id="3.40.50.2300">
    <property type="match status" value="2"/>
</dbReference>
<dbReference type="AlphaFoldDB" id="A0A841DWK4"/>
<proteinExistence type="predicted"/>
<comment type="caution">
    <text evidence="1">The sequence shown here is derived from an EMBL/GenBank/DDBJ whole genome shotgun (WGS) entry which is preliminary data.</text>
</comment>
<dbReference type="Proteomes" id="UP000558997">
    <property type="component" value="Unassembled WGS sequence"/>
</dbReference>
<protein>
    <submittedName>
        <fullName evidence="1">Uncharacterized protein</fullName>
    </submittedName>
</protein>
<evidence type="ECO:0000313" key="1">
    <source>
        <dbReference type="EMBL" id="MBB5981130.1"/>
    </source>
</evidence>
<organism evidence="1 2">
    <name type="scientific">Kribbella solani</name>
    <dbReference type="NCBI Taxonomy" id="236067"/>
    <lineage>
        <taxon>Bacteria</taxon>
        <taxon>Bacillati</taxon>
        <taxon>Actinomycetota</taxon>
        <taxon>Actinomycetes</taxon>
        <taxon>Propionibacteriales</taxon>
        <taxon>Kribbellaceae</taxon>
        <taxon>Kribbella</taxon>
    </lineage>
</organism>
<reference evidence="1 2" key="1">
    <citation type="submission" date="2020-08" db="EMBL/GenBank/DDBJ databases">
        <title>Sequencing the genomes of 1000 actinobacteria strains.</title>
        <authorList>
            <person name="Klenk H.-P."/>
        </authorList>
    </citation>
    <scope>NUCLEOTIDE SEQUENCE [LARGE SCALE GENOMIC DNA]</scope>
    <source>
        <strain evidence="1 2">DSM 17294</strain>
    </source>
</reference>
<keyword evidence="2" id="KW-1185">Reference proteome</keyword>
<dbReference type="SUPFAM" id="SSF53822">
    <property type="entry name" value="Periplasmic binding protein-like I"/>
    <property type="match status" value="1"/>
</dbReference>
<name>A0A841DWK4_9ACTN</name>
<evidence type="ECO:0000313" key="2">
    <source>
        <dbReference type="Proteomes" id="UP000558997"/>
    </source>
</evidence>
<sequence length="937" mass="102570">MADERRPPQGFDRLVSELAAVYRRRSLTRRRGLSWKSGRLLPPRRYLRDEALPIFACVEDPLDLGTRDRTAKPGQHALPVVLALLADHLKPAGESAPQRQVPHAVVPLEDKSPADGPDTALKEVSFDDLGELVKLLDRATVGLNVSLAGGYDFARYDLVRWLMRASFPDPKPRRRTQLRRALYRRAVGGDGEGAEGLWAKLQDQLPGWLQVLSLWLIPAFFWLRHSGRVPLISGPYRWLRGQSYVPRGDDGVFDLALRLTADHWEEQDPEWLAGLLVGAFLEDLRSGFRPAVWIGRYRATHPILMVGPISRTNGGYLLVRMVAAVRNDTQRFDPLLLVTAGRKVPPLAGEPESSPSESLAEWRARQHRESLRRRIGAWLLIFSIGSPRTARRPRRNARPATQLELPDRLENVPGPLLRKPRGRWPALALVLMLIAGSYLGLGVLQDRRHCGGGELSWQLYESATATVTKVDGDCVGVTDGTNALLFPSQSFAPVRAKILEQNKRAAELSRAQPERPVATLIFMASADDRSLDAGVFTAEREQLAGLAVAQAVQLNKPQQRYEPILRVLIANAGPRFKHAARVAEQIGRLAAGDPTIVAVVGMTESRRSTAEMIQRLAAAGLPTVAATLTADSMVDVSRMYLQISPLNRREAAVAAAHVRNLLATGKDPFGRPLARRATVYKSDDPNDTYSQNLAKDVQLELTAAGVPVALKSYSPSGTELDANRAGRDACDRRGIVFFAGRGQVDFESFLGGVQDRCRTNAPYILAGDDVTKWAADRSVSARNRSVDFQYLALSLAPDLLADAPPESSDFYGRLADLFPYETTDRGRSLDGHAALSYDAAYSVVLAVSYLRRDSIAVNGGTVWSALQSITDAAGAQRAYQGVTGRIDYGGSVLRRVPVNKPVAVVTFQHGRPVPTATVVCGARAGSPAWCPVDAAPN</sequence>
<dbReference type="InterPro" id="IPR028082">
    <property type="entry name" value="Peripla_BP_I"/>
</dbReference>
<dbReference type="RefSeq" id="WP_184837373.1">
    <property type="nucleotide sequence ID" value="NZ_BAAAVN010000016.1"/>
</dbReference>